<proteinExistence type="predicted"/>
<dbReference type="RefSeq" id="WP_011251773.1">
    <property type="nucleotide sequence ID" value="NZ_CP004373.1"/>
</dbReference>
<evidence type="ECO:0000313" key="3">
    <source>
        <dbReference type="Proteomes" id="UP000031656"/>
    </source>
</evidence>
<evidence type="ECO:0008006" key="4">
    <source>
        <dbReference type="Google" id="ProtNLM"/>
    </source>
</evidence>
<dbReference type="Proteomes" id="UP000031656">
    <property type="component" value="Chromosome"/>
</dbReference>
<dbReference type="PROSITE" id="PS51257">
    <property type="entry name" value="PROKAR_LIPOPROTEIN"/>
    <property type="match status" value="1"/>
</dbReference>
<sequence>MPAIRRLASPLFAPAFALVALSSLAGCDESNPSFFAPACPTLDIPGSAADQFVYDGKSADIGSLVSHAQIASLSGDCERGPDGPHGHQTVRTRLSLAMNLTRGPAATSSTIDVPYFIVIMRDGKIVDKKVFTDSFRFPANVSTQSVRTNLRLIDLPATDNMTQENPYTLEIGYQLTHGELGYNREHLAPVSFHSHTQ</sequence>
<evidence type="ECO:0000256" key="1">
    <source>
        <dbReference type="SAM" id="SignalP"/>
    </source>
</evidence>
<dbReference type="HOGENOM" id="CLU_107973_1_0_5"/>
<dbReference type="AlphaFoldDB" id="A0A067Z3H5"/>
<keyword evidence="1" id="KW-0732">Signal</keyword>
<dbReference type="GeneID" id="56904451"/>
<feature type="chain" id="PRO_5001648687" description="Lipoprotein" evidence="1">
    <location>
        <begin position="26"/>
        <end position="197"/>
    </location>
</feature>
<dbReference type="EMBL" id="CP004373">
    <property type="protein sequence ID" value="AHK70130.1"/>
    <property type="molecule type" value="Genomic_DNA"/>
</dbReference>
<evidence type="ECO:0000313" key="2">
    <source>
        <dbReference type="EMBL" id="AHK70130.1"/>
    </source>
</evidence>
<accession>A0A067Z3H5</accession>
<gene>
    <name evidence="2" type="ORF">GLS_c02060</name>
</gene>
<protein>
    <recommendedName>
        <fullName evidence="4">Lipoprotein</fullName>
    </recommendedName>
</protein>
<feature type="signal peptide" evidence="1">
    <location>
        <begin position="1"/>
        <end position="25"/>
    </location>
</feature>
<name>A0A067Z3H5_GLUOY</name>
<reference evidence="2 3" key="1">
    <citation type="journal article" date="2015" name="Appl. Microbiol. Biotechnol.">
        <title>The consequence of an additional NADH dehydrogenase paralog on the growth of Gluconobacter oxydans DSM3504.</title>
        <authorList>
            <person name="Kostner D."/>
            <person name="Luchterhand B."/>
            <person name="Junker A."/>
            <person name="Volland S."/>
            <person name="Daniel R."/>
            <person name="Buchs J."/>
            <person name="Liebl W."/>
            <person name="Ehrenreich A."/>
        </authorList>
    </citation>
    <scope>NUCLEOTIDE SEQUENCE [LARGE SCALE GENOMIC DNA]</scope>
    <source>
        <strain evidence="2">DSM 3504</strain>
    </source>
</reference>
<dbReference type="KEGG" id="goy:GLS_c02060"/>
<organism evidence="2 3">
    <name type="scientific">Gluconobacter oxydans DSM 3504</name>
    <dbReference type="NCBI Taxonomy" id="1288313"/>
    <lineage>
        <taxon>Bacteria</taxon>
        <taxon>Pseudomonadati</taxon>
        <taxon>Pseudomonadota</taxon>
        <taxon>Alphaproteobacteria</taxon>
        <taxon>Acetobacterales</taxon>
        <taxon>Acetobacteraceae</taxon>
        <taxon>Gluconobacter</taxon>
    </lineage>
</organism>